<proteinExistence type="predicted"/>
<name>A0A2N8HF03_9BACT</name>
<dbReference type="EMBL" id="PJKA01000006">
    <property type="protein sequence ID" value="PNC18862.1"/>
    <property type="molecule type" value="Genomic_DNA"/>
</dbReference>
<reference evidence="1 2" key="1">
    <citation type="journal article" date="2017" name="BMC Genomics">
        <title>Genome sequencing of 39 Akkermansia muciniphila isolates reveals its population structure, genomic and functional diverisity, and global distribution in mammalian gut microbiotas.</title>
        <authorList>
            <person name="Guo X."/>
            <person name="Li S."/>
            <person name="Zhang J."/>
            <person name="Wu F."/>
            <person name="Li X."/>
            <person name="Wu D."/>
            <person name="Zhang M."/>
            <person name="Ou Z."/>
            <person name="Jie Z."/>
            <person name="Yan Q."/>
            <person name="Li P."/>
            <person name="Yi J."/>
            <person name="Peng Y."/>
        </authorList>
    </citation>
    <scope>NUCLEOTIDE SEQUENCE [LARGE SCALE GENOMIC DNA]</scope>
    <source>
        <strain evidence="1 2">GP24</strain>
    </source>
</reference>
<comment type="caution">
    <text evidence="1">The sequence shown here is derived from an EMBL/GenBank/DDBJ whole genome shotgun (WGS) entry which is preliminary data.</text>
</comment>
<dbReference type="AlphaFoldDB" id="A0A2N8HF03"/>
<evidence type="ECO:0000313" key="2">
    <source>
        <dbReference type="Proteomes" id="UP000236000"/>
    </source>
</evidence>
<accession>A0A2N8HF03</accession>
<gene>
    <name evidence="1" type="ORF">CXU22_03440</name>
</gene>
<protein>
    <recommendedName>
        <fullName evidence="3">PA14 domain-containing protein</fullName>
    </recommendedName>
</protein>
<sequence length="357" mass="39862">MKEKKNKPEPGYFIHEDEAGKPIETDPVLIPIKQNVNDRNETWKGYIKVDKPGTHYFRIDGDDVLTLKIPHAKVDITTGGGSLTTQTAQSELERGFYYCELTYNNKAYTPEAKSYEGCIAIMSTTEMPPAGKYVQYDTTKSELASGTPMKLLKLGKGCRIDWPTKPVALGTPIEWYETSRQFDTAQNKYVTCKKANGKIESLTAQEVNQVARVIYAEGKAHDKADYSAVASVFMNRWGHGRNPARANHSAVKTVAESLDPTQFDGLKRPKYLNTEGKKYEELIKAECECLDEALEALLAVLAGGPTVDYDAFRTKSSAHDPKEWVTIGANDYKIAHDFSSCSKPEGWEEMPKESDVH</sequence>
<organism evidence="1 2">
    <name type="scientific">Akkermansia muciniphila</name>
    <dbReference type="NCBI Taxonomy" id="239935"/>
    <lineage>
        <taxon>Bacteria</taxon>
        <taxon>Pseudomonadati</taxon>
        <taxon>Verrucomicrobiota</taxon>
        <taxon>Verrucomicrobiia</taxon>
        <taxon>Verrucomicrobiales</taxon>
        <taxon>Akkermansiaceae</taxon>
        <taxon>Akkermansia</taxon>
    </lineage>
</organism>
<evidence type="ECO:0000313" key="1">
    <source>
        <dbReference type="EMBL" id="PNC18862.1"/>
    </source>
</evidence>
<dbReference type="Proteomes" id="UP000236000">
    <property type="component" value="Unassembled WGS sequence"/>
</dbReference>
<evidence type="ECO:0008006" key="3">
    <source>
        <dbReference type="Google" id="ProtNLM"/>
    </source>
</evidence>